<keyword evidence="8 10" id="KW-0472">Membrane</keyword>
<dbReference type="PANTHER" id="PTHR11157">
    <property type="entry name" value="FATTY ACID ACYL TRANSFERASE-RELATED"/>
    <property type="match status" value="1"/>
</dbReference>
<feature type="transmembrane region" description="Helical" evidence="10">
    <location>
        <begin position="230"/>
        <end position="248"/>
    </location>
</feature>
<organism evidence="11">
    <name type="scientific">Tigriopus japonicus</name>
    <name type="common">Copepod</name>
    <dbReference type="NCBI Taxonomy" id="158387"/>
    <lineage>
        <taxon>Eukaryota</taxon>
        <taxon>Metazoa</taxon>
        <taxon>Ecdysozoa</taxon>
        <taxon>Arthropoda</taxon>
        <taxon>Crustacea</taxon>
        <taxon>Multicrustacea</taxon>
        <taxon>Hexanauplia</taxon>
        <taxon>Copepoda</taxon>
        <taxon>Harpacticoida</taxon>
        <taxon>Harpacticidae</taxon>
        <taxon>Tigriopus</taxon>
    </lineage>
</organism>
<evidence type="ECO:0000256" key="7">
    <source>
        <dbReference type="ARBA" id="ARBA00023098"/>
    </source>
</evidence>
<dbReference type="GO" id="GO:0034625">
    <property type="term" value="P:fatty acid elongation, monounsaturated fatty acid"/>
    <property type="evidence" value="ECO:0007669"/>
    <property type="project" value="TreeGrafter"/>
</dbReference>
<evidence type="ECO:0000256" key="2">
    <source>
        <dbReference type="ARBA" id="ARBA00022516"/>
    </source>
</evidence>
<evidence type="ECO:0000256" key="6">
    <source>
        <dbReference type="ARBA" id="ARBA00022989"/>
    </source>
</evidence>
<feature type="transmembrane region" description="Helical" evidence="10">
    <location>
        <begin position="24"/>
        <end position="43"/>
    </location>
</feature>
<evidence type="ECO:0000256" key="1">
    <source>
        <dbReference type="ARBA" id="ARBA00004141"/>
    </source>
</evidence>
<evidence type="ECO:0000256" key="8">
    <source>
        <dbReference type="ARBA" id="ARBA00023136"/>
    </source>
</evidence>
<dbReference type="PANTHER" id="PTHR11157:SF69">
    <property type="entry name" value="ELONGATION OF VERY LONG CHAIN FATTY ACIDS PROTEIN 7"/>
    <property type="match status" value="1"/>
</dbReference>
<keyword evidence="4 10" id="KW-0812">Transmembrane</keyword>
<feature type="transmembrane region" description="Helical" evidence="10">
    <location>
        <begin position="64"/>
        <end position="88"/>
    </location>
</feature>
<evidence type="ECO:0000256" key="5">
    <source>
        <dbReference type="ARBA" id="ARBA00022832"/>
    </source>
</evidence>
<evidence type="ECO:0000313" key="11">
    <source>
        <dbReference type="EMBL" id="AIW65584.1"/>
    </source>
</evidence>
<evidence type="ECO:0000256" key="3">
    <source>
        <dbReference type="ARBA" id="ARBA00022679"/>
    </source>
</evidence>
<dbReference type="Pfam" id="PF01151">
    <property type="entry name" value="ELO"/>
    <property type="match status" value="1"/>
</dbReference>
<dbReference type="InterPro" id="IPR002076">
    <property type="entry name" value="ELO_fam"/>
</dbReference>
<feature type="transmembrane region" description="Helical" evidence="10">
    <location>
        <begin position="163"/>
        <end position="181"/>
    </location>
</feature>
<protein>
    <recommendedName>
        <fullName evidence="10">Elongation of very long chain fatty acids protein</fullName>
        <ecNumber evidence="10">2.3.1.199</ecNumber>
    </recommendedName>
    <alternativeName>
        <fullName evidence="10">Very-long-chain 3-oxoacyl-CoA synthase</fullName>
    </alternativeName>
</protein>
<name>A0A3S5X8T6_TIGJA</name>
<dbReference type="GO" id="GO:0005789">
    <property type="term" value="C:endoplasmic reticulum membrane"/>
    <property type="evidence" value="ECO:0007669"/>
    <property type="project" value="TreeGrafter"/>
</dbReference>
<feature type="transmembrane region" description="Helical" evidence="10">
    <location>
        <begin position="108"/>
        <end position="127"/>
    </location>
</feature>
<comment type="similarity">
    <text evidence="10">Belongs to the ELO family.</text>
</comment>
<proteinExistence type="evidence at transcript level"/>
<accession>A0A3S5X8T6</accession>
<evidence type="ECO:0000256" key="10">
    <source>
        <dbReference type="RuleBase" id="RU361115"/>
    </source>
</evidence>
<comment type="catalytic activity">
    <reaction evidence="10">
        <text>a very-long-chain acyl-CoA + malonyl-CoA + H(+) = a very-long-chain 3-oxoacyl-CoA + CO2 + CoA</text>
        <dbReference type="Rhea" id="RHEA:32727"/>
        <dbReference type="ChEBI" id="CHEBI:15378"/>
        <dbReference type="ChEBI" id="CHEBI:16526"/>
        <dbReference type="ChEBI" id="CHEBI:57287"/>
        <dbReference type="ChEBI" id="CHEBI:57384"/>
        <dbReference type="ChEBI" id="CHEBI:90725"/>
        <dbReference type="ChEBI" id="CHEBI:90736"/>
        <dbReference type="EC" id="2.3.1.199"/>
    </reaction>
</comment>
<dbReference type="AlphaFoldDB" id="A0A3S5X8T6"/>
<dbReference type="GO" id="GO:0009922">
    <property type="term" value="F:fatty acid elongase activity"/>
    <property type="evidence" value="ECO:0007669"/>
    <property type="project" value="UniProtKB-EC"/>
</dbReference>
<comment type="subcellular location">
    <subcellularLocation>
        <location evidence="1">Membrane</location>
        <topology evidence="1">Multi-pass membrane protein</topology>
    </subcellularLocation>
</comment>
<sequence length="262" mass="31155">MNRILEDIWDARDLRMDSYPLMNSPLPTIALCCLYFYGVKFLGPRLMKDKKAWEIKNVLIGYNLIQVIFSGWILYEILMGGWAGSYSFRCEPIDRSDNPLALRMANAAWWYYFSKFTEFFDTFFFIVRKKTEHVSTLHVLHHGLMPLFAWEACRFVPGGHESFGALFNTLVHVVMYTYYFLAAFGPRFQKYLWWKRHLTKFQMFQFVCVTLHSLQLAFSNECNFPVYQSMISSGFMVLFFILFMQFYFRNYKKKTALATKSQ</sequence>
<dbReference type="GO" id="GO:0030148">
    <property type="term" value="P:sphingolipid biosynthetic process"/>
    <property type="evidence" value="ECO:0007669"/>
    <property type="project" value="TreeGrafter"/>
</dbReference>
<dbReference type="EMBL" id="KF951021">
    <property type="protein sequence ID" value="AIW65584.1"/>
    <property type="molecule type" value="mRNA"/>
</dbReference>
<keyword evidence="5 10" id="KW-0276">Fatty acid metabolism</keyword>
<keyword evidence="7 10" id="KW-0443">Lipid metabolism</keyword>
<evidence type="ECO:0000256" key="4">
    <source>
        <dbReference type="ARBA" id="ARBA00022692"/>
    </source>
</evidence>
<dbReference type="GO" id="GO:0034626">
    <property type="term" value="P:fatty acid elongation, polyunsaturated fatty acid"/>
    <property type="evidence" value="ECO:0007669"/>
    <property type="project" value="TreeGrafter"/>
</dbReference>
<evidence type="ECO:0000256" key="9">
    <source>
        <dbReference type="ARBA" id="ARBA00023160"/>
    </source>
</evidence>
<reference evidence="11" key="1">
    <citation type="submission" date="2013-12" db="EMBL/GenBank/DDBJ databases">
        <authorList>
            <person name="Lee J.-S."/>
        </authorList>
    </citation>
    <scope>NUCLEOTIDE SEQUENCE</scope>
</reference>
<keyword evidence="6 10" id="KW-1133">Transmembrane helix</keyword>
<keyword evidence="3 10" id="KW-0808">Transferase</keyword>
<keyword evidence="9 10" id="KW-0275">Fatty acid biosynthesis</keyword>
<dbReference type="EC" id="2.3.1.199" evidence="10"/>
<dbReference type="GO" id="GO:0042761">
    <property type="term" value="P:very long-chain fatty acid biosynthetic process"/>
    <property type="evidence" value="ECO:0007669"/>
    <property type="project" value="TreeGrafter"/>
</dbReference>
<dbReference type="GO" id="GO:0019367">
    <property type="term" value="P:fatty acid elongation, saturated fatty acid"/>
    <property type="evidence" value="ECO:0007669"/>
    <property type="project" value="TreeGrafter"/>
</dbReference>
<keyword evidence="2 10" id="KW-0444">Lipid biosynthesis</keyword>